<feature type="region of interest" description="Disordered" evidence="1">
    <location>
        <begin position="1"/>
        <end position="46"/>
    </location>
</feature>
<dbReference type="GeneID" id="101514568"/>
<dbReference type="GO" id="GO:0071763">
    <property type="term" value="P:nuclear membrane organization"/>
    <property type="evidence" value="ECO:0007669"/>
    <property type="project" value="TreeGrafter"/>
</dbReference>
<gene>
    <name evidence="3" type="primary">LOC101514568</name>
</gene>
<organism evidence="2 3">
    <name type="scientific">Cicer arietinum</name>
    <name type="common">Chickpea</name>
    <name type="synonym">Garbanzo</name>
    <dbReference type="NCBI Taxonomy" id="3827"/>
    <lineage>
        <taxon>Eukaryota</taxon>
        <taxon>Viridiplantae</taxon>
        <taxon>Streptophyta</taxon>
        <taxon>Embryophyta</taxon>
        <taxon>Tracheophyta</taxon>
        <taxon>Spermatophyta</taxon>
        <taxon>Magnoliopsida</taxon>
        <taxon>eudicotyledons</taxon>
        <taxon>Gunneridae</taxon>
        <taxon>Pentapetalae</taxon>
        <taxon>rosids</taxon>
        <taxon>fabids</taxon>
        <taxon>Fabales</taxon>
        <taxon>Fabaceae</taxon>
        <taxon>Papilionoideae</taxon>
        <taxon>50 kb inversion clade</taxon>
        <taxon>NPAAA clade</taxon>
        <taxon>Hologalegina</taxon>
        <taxon>IRL clade</taxon>
        <taxon>Cicereae</taxon>
        <taxon>Cicer</taxon>
    </lineage>
</organism>
<dbReference type="GO" id="GO:0016973">
    <property type="term" value="P:poly(A)+ mRNA export from nucleus"/>
    <property type="evidence" value="ECO:0007669"/>
    <property type="project" value="TreeGrafter"/>
</dbReference>
<keyword evidence="2" id="KW-1185">Reference proteome</keyword>
<feature type="region of interest" description="Disordered" evidence="1">
    <location>
        <begin position="1238"/>
        <end position="1294"/>
    </location>
</feature>
<feature type="compositionally biased region" description="Basic residues" evidence="1">
    <location>
        <begin position="1282"/>
        <end position="1294"/>
    </location>
</feature>
<feature type="region of interest" description="Disordered" evidence="1">
    <location>
        <begin position="1090"/>
        <end position="1110"/>
    </location>
</feature>
<reference evidence="2" key="1">
    <citation type="journal article" date="2013" name="Nat. Biotechnol.">
        <title>Draft genome sequence of chickpea (Cicer arietinum) provides a resource for trait improvement.</title>
        <authorList>
            <person name="Varshney R.K."/>
            <person name="Song C."/>
            <person name="Saxena R.K."/>
            <person name="Azam S."/>
            <person name="Yu S."/>
            <person name="Sharpe A.G."/>
            <person name="Cannon S."/>
            <person name="Baek J."/>
            <person name="Rosen B.D."/>
            <person name="Tar'an B."/>
            <person name="Millan T."/>
            <person name="Zhang X."/>
            <person name="Ramsay L.D."/>
            <person name="Iwata A."/>
            <person name="Wang Y."/>
            <person name="Nelson W."/>
            <person name="Farmer A.D."/>
            <person name="Gaur P.M."/>
            <person name="Soderlund C."/>
            <person name="Penmetsa R.V."/>
            <person name="Xu C."/>
            <person name="Bharti A.K."/>
            <person name="He W."/>
            <person name="Winter P."/>
            <person name="Zhao S."/>
            <person name="Hane J.K."/>
            <person name="Carrasquilla-Garcia N."/>
            <person name="Condie J.A."/>
            <person name="Upadhyaya H.D."/>
            <person name="Luo M.C."/>
            <person name="Thudi M."/>
            <person name="Gowda C.L."/>
            <person name="Singh N.P."/>
            <person name="Lichtenzveig J."/>
            <person name="Gali K.K."/>
            <person name="Rubio J."/>
            <person name="Nadarajan N."/>
            <person name="Dolezel J."/>
            <person name="Bansal K.C."/>
            <person name="Xu X."/>
            <person name="Edwards D."/>
            <person name="Zhang G."/>
            <person name="Kahl G."/>
            <person name="Gil J."/>
            <person name="Singh K.B."/>
            <person name="Datta S.K."/>
            <person name="Jackson S.A."/>
            <person name="Wang J."/>
            <person name="Cook D.R."/>
        </authorList>
    </citation>
    <scope>NUCLEOTIDE SEQUENCE [LARGE SCALE GENOMIC DNA]</scope>
    <source>
        <strain evidence="2">cv. CDC Frontier</strain>
    </source>
</reference>
<sequence>MTTEEKENPYEGGTGGKFRKRPLRRSQTTPYDRPPTALRNPNSNNNGWLSKLVDPAHRLITHGAHSLFSSLLRKRLPPPPRPPSSSDMEQETRQDNHQEEAVAKESSGKEQGPVSKSNVQVNCSDLDQGGLTDLEKLLKQKTFTRSEIDHLTALMRSRTVDTTPVRGEDKKSEMVPSEPMLPSGQNEECPKTPIVENGIENNLVLTRHVTSSVPIEDVASPAELAKAYMGSRHSNVSSSMLGTRYPALGENSTVLKSENFPYKSPIMSIVPKSTRRTAAHETGFVTPRSRGRSAIYSMARTPYSRIYPNSTLKGGVLAVQGEPSASTQSALDHDMFSGSTQGGIKRRNLAADNNIGSVGPIRRVRHKSNLLYSKGSSLPLSGSALSVPRNGLAIDAAQQPSSSLRNPVLLDEVKYKSEKNVPFSSKSSEMATKILQQLDKLVSPKEKSSESRLPVVSDNSSMKFSPSMLHGQALRSMEMTDASKLPDSLQSDKLDGTFGSFSASAQNLKSISHSDKGDNSPAKLVAPSDELVPVATTTDAAKPRNQVVSSENSSMVQSVLYPTQKKRAFHMSAHENSMDLDDHVHGTVSSFSPVEKETRRTTAMADKVSSGFESVVRESPSTSSVVMPSSSFMIDGGAHAKTTEEPKVYEKFEVSPNTKPLISDSNHNQTAPVTAATRTTFGSDKPALPNGSIAKPSSFNFPNKITSSAQLTASGAPSKEIAKSAPIFGLGKVVPSKEPHADAPSVNFETNKNVFKVPPIPFTASSSVGSESNLKFGASFDSKPGGSISLTTVVDATDSMQKARDSDNGDAETNTNTGFSVRESELAVSSAASTSLLTPPNSIFKFGHSSNQNNGSLASGPSFSSSIPSLISNNLSNSSSSLSATTAASTGVSVTTPASIALSNNSSPSFAPVMATSSSTTSFFKFGSSPFTSTGLSVSSSGSEPLETKSNQDAGIGNLSSNAFGSSSAAVGSTGSSIFGFSSSAMTTVTSQSQSSFGSGSGSLFGSQASPASGFGASTQTQSVQSSAPSPLFGLTGQTVFSSGSSLFPSSSSATNTSFSSGNSLFPSSSTTNIFNSGTTFGLGAPASSSAVNSSSSNSGPSSTLFGTSSWQPSNKSPFSSSFSSSSSSGFSFGTSTTTVASTSSPTMFPSTNTASAPQFSFTSATASASSQPAFGSPNPVFAFGSAPVNNDQTNMVDSMAEDSVQATPPLSPIFGQQPAPVQSNFVFGASTHSGSSPFQFASQQNIAPQNPSPFQASGSLEFNAGGGSFSLGSGGGDKSGRKIIKVKHRNRKK</sequence>
<proteinExistence type="predicted"/>
<name>A0A1S2XXP4_CICAR</name>
<evidence type="ECO:0000313" key="2">
    <source>
        <dbReference type="Proteomes" id="UP000087171"/>
    </source>
</evidence>
<feature type="region of interest" description="Disordered" evidence="1">
    <location>
        <begin position="441"/>
        <end position="466"/>
    </location>
</feature>
<dbReference type="OrthoDB" id="653468at2759"/>
<evidence type="ECO:0000256" key="1">
    <source>
        <dbReference type="SAM" id="MobiDB-lite"/>
    </source>
</evidence>
<dbReference type="PANTHER" id="PTHR33416">
    <property type="entry name" value="NUCLEAR PORE COMPLEX PROTEIN NUP1"/>
    <property type="match status" value="1"/>
</dbReference>
<feature type="compositionally biased region" description="Polar residues" evidence="1">
    <location>
        <begin position="1238"/>
        <end position="1261"/>
    </location>
</feature>
<dbReference type="eggNOG" id="KOG0845">
    <property type="taxonomic scope" value="Eukaryota"/>
</dbReference>
<feature type="region of interest" description="Disordered" evidence="1">
    <location>
        <begin position="799"/>
        <end position="822"/>
    </location>
</feature>
<accession>A0A1S2XXP4</accession>
<dbReference type="KEGG" id="cam:101514568"/>
<dbReference type="Proteomes" id="UP000087171">
    <property type="component" value="Chromosome Ca4"/>
</dbReference>
<dbReference type="STRING" id="3827.A0A1S2XXP4"/>
<dbReference type="PANTHER" id="PTHR33416:SF20">
    <property type="entry name" value="NUCLEAR PORE COMPLEX PROTEIN NUP1"/>
    <property type="match status" value="1"/>
</dbReference>
<dbReference type="RefSeq" id="XP_004496093.1">
    <property type="nucleotide sequence ID" value="XM_004496036.3"/>
</dbReference>
<dbReference type="PaxDb" id="3827-XP_004496093.1"/>
<reference evidence="3" key="2">
    <citation type="submission" date="2025-08" db="UniProtKB">
        <authorList>
            <consortium name="RefSeq"/>
        </authorList>
    </citation>
    <scope>IDENTIFICATION</scope>
    <source>
        <tissue evidence="3">Etiolated seedlings</tissue>
    </source>
</reference>
<protein>
    <submittedName>
        <fullName evidence="3">Nuclear pore complex protein NUP1</fullName>
    </submittedName>
</protein>
<feature type="compositionally biased region" description="Gly residues" evidence="1">
    <location>
        <begin position="1265"/>
        <end position="1278"/>
    </location>
</feature>
<evidence type="ECO:0000313" key="3">
    <source>
        <dbReference type="RefSeq" id="XP_004496093.1"/>
    </source>
</evidence>
<dbReference type="GO" id="GO:0005635">
    <property type="term" value="C:nuclear envelope"/>
    <property type="evidence" value="ECO:0007669"/>
    <property type="project" value="TreeGrafter"/>
</dbReference>
<feature type="region of interest" description="Disordered" evidence="1">
    <location>
        <begin position="70"/>
        <end position="122"/>
    </location>
</feature>
<feature type="region of interest" description="Disordered" evidence="1">
    <location>
        <begin position="161"/>
        <end position="188"/>
    </location>
</feature>
<feature type="compositionally biased region" description="Basic and acidic residues" evidence="1">
    <location>
        <begin position="90"/>
        <end position="108"/>
    </location>
</feature>